<dbReference type="AlphaFoldDB" id="A0AAQ3Q5Y6"/>
<protein>
    <submittedName>
        <fullName evidence="2">Uncharacterized protein</fullName>
    </submittedName>
</protein>
<proteinExistence type="predicted"/>
<reference evidence="2 3" key="1">
    <citation type="submission" date="2023-10" db="EMBL/GenBank/DDBJ databases">
        <title>Chromosome-scale genome assembly provides insights into flower coloration mechanisms of Canna indica.</title>
        <authorList>
            <person name="Li C."/>
        </authorList>
    </citation>
    <scope>NUCLEOTIDE SEQUENCE [LARGE SCALE GENOMIC DNA]</scope>
    <source>
        <tissue evidence="2">Flower</tissue>
    </source>
</reference>
<evidence type="ECO:0000313" key="2">
    <source>
        <dbReference type="EMBL" id="WOK97750.1"/>
    </source>
</evidence>
<dbReference type="EMBL" id="CP136891">
    <property type="protein sequence ID" value="WOK97750.1"/>
    <property type="molecule type" value="Genomic_DNA"/>
</dbReference>
<evidence type="ECO:0000313" key="3">
    <source>
        <dbReference type="Proteomes" id="UP001327560"/>
    </source>
</evidence>
<feature type="region of interest" description="Disordered" evidence="1">
    <location>
        <begin position="80"/>
        <end position="103"/>
    </location>
</feature>
<evidence type="ECO:0000256" key="1">
    <source>
        <dbReference type="SAM" id="MobiDB-lite"/>
    </source>
</evidence>
<organism evidence="2 3">
    <name type="scientific">Canna indica</name>
    <name type="common">Indian-shot</name>
    <dbReference type="NCBI Taxonomy" id="4628"/>
    <lineage>
        <taxon>Eukaryota</taxon>
        <taxon>Viridiplantae</taxon>
        <taxon>Streptophyta</taxon>
        <taxon>Embryophyta</taxon>
        <taxon>Tracheophyta</taxon>
        <taxon>Spermatophyta</taxon>
        <taxon>Magnoliopsida</taxon>
        <taxon>Liliopsida</taxon>
        <taxon>Zingiberales</taxon>
        <taxon>Cannaceae</taxon>
        <taxon>Canna</taxon>
    </lineage>
</organism>
<keyword evidence="3" id="KW-1185">Reference proteome</keyword>
<feature type="compositionally biased region" description="Basic and acidic residues" evidence="1">
    <location>
        <begin position="87"/>
        <end position="103"/>
    </location>
</feature>
<gene>
    <name evidence="2" type="ORF">Cni_G06458</name>
</gene>
<accession>A0AAQ3Q5Y6</accession>
<sequence length="130" mass="15841">MFSDRESARHSRKRKQAHLNEFEGQAEYRVRDMGMRMFSWVLALTVLFCMPLSDGYTYEQDEIKSNRIKLDKDIKKKMEEKIEEEEEKRKMEEERKKMEEQFEDDQRKMDMIVAFKDEMEGGKKAKSLRR</sequence>
<dbReference type="Proteomes" id="UP001327560">
    <property type="component" value="Chromosome 2"/>
</dbReference>
<name>A0AAQ3Q5Y6_9LILI</name>